<keyword evidence="3" id="KW-1185">Reference proteome</keyword>
<dbReference type="InterPro" id="IPR029044">
    <property type="entry name" value="Nucleotide-diphossugar_trans"/>
</dbReference>
<dbReference type="SUPFAM" id="SSF53448">
    <property type="entry name" value="Nucleotide-diphospho-sugar transferases"/>
    <property type="match status" value="1"/>
</dbReference>
<evidence type="ECO:0000313" key="3">
    <source>
        <dbReference type="Proteomes" id="UP000019141"/>
    </source>
</evidence>
<proteinExistence type="predicted"/>
<dbReference type="CDD" id="cd04179">
    <property type="entry name" value="DPM_DPG-synthase_like"/>
    <property type="match status" value="1"/>
</dbReference>
<dbReference type="InterPro" id="IPR050256">
    <property type="entry name" value="Glycosyltransferase_2"/>
</dbReference>
<organism evidence="2 3">
    <name type="scientific">Entotheonella factor</name>
    <dbReference type="NCBI Taxonomy" id="1429438"/>
    <lineage>
        <taxon>Bacteria</taxon>
        <taxon>Pseudomonadati</taxon>
        <taxon>Nitrospinota/Tectimicrobiota group</taxon>
        <taxon>Candidatus Tectimicrobiota</taxon>
        <taxon>Candidatus Entotheonellia</taxon>
        <taxon>Candidatus Entotheonellales</taxon>
        <taxon>Candidatus Entotheonellaceae</taxon>
        <taxon>Candidatus Entotheonella</taxon>
    </lineage>
</organism>
<gene>
    <name evidence="2" type="ORF">ETSY1_02665</name>
</gene>
<feature type="domain" description="Glycosyltransferase 2-like" evidence="1">
    <location>
        <begin position="8"/>
        <end position="168"/>
    </location>
</feature>
<reference evidence="2 3" key="1">
    <citation type="journal article" date="2014" name="Nature">
        <title>An environmental bacterial taxon with a large and distinct metabolic repertoire.</title>
        <authorList>
            <person name="Wilson M.C."/>
            <person name="Mori T."/>
            <person name="Ruckert C."/>
            <person name="Uria A.R."/>
            <person name="Helf M.J."/>
            <person name="Takada K."/>
            <person name="Gernert C."/>
            <person name="Steffens U.A."/>
            <person name="Heycke N."/>
            <person name="Schmitt S."/>
            <person name="Rinke C."/>
            <person name="Helfrich E.J."/>
            <person name="Brachmann A.O."/>
            <person name="Gurgui C."/>
            <person name="Wakimoto T."/>
            <person name="Kracht M."/>
            <person name="Crusemann M."/>
            <person name="Hentschel U."/>
            <person name="Abe I."/>
            <person name="Matsunaga S."/>
            <person name="Kalinowski J."/>
            <person name="Takeyama H."/>
            <person name="Piel J."/>
        </authorList>
    </citation>
    <scope>NUCLEOTIDE SEQUENCE [LARGE SCALE GENOMIC DNA]</scope>
    <source>
        <strain evidence="3">TSY1</strain>
    </source>
</reference>
<dbReference type="EMBL" id="AZHW01000115">
    <property type="protein sequence ID" value="ETX02688.1"/>
    <property type="molecule type" value="Genomic_DNA"/>
</dbReference>
<dbReference type="InterPro" id="IPR001173">
    <property type="entry name" value="Glyco_trans_2-like"/>
</dbReference>
<name>W4LXR3_ENTF1</name>
<dbReference type="Gene3D" id="3.90.550.10">
    <property type="entry name" value="Spore Coat Polysaccharide Biosynthesis Protein SpsA, Chain A"/>
    <property type="match status" value="1"/>
</dbReference>
<protein>
    <recommendedName>
        <fullName evidence="1">Glycosyltransferase 2-like domain-containing protein</fullName>
    </recommendedName>
</protein>
<evidence type="ECO:0000313" key="2">
    <source>
        <dbReference type="EMBL" id="ETX02688.1"/>
    </source>
</evidence>
<comment type="caution">
    <text evidence="2">The sequence shown here is derived from an EMBL/GenBank/DDBJ whole genome shotgun (WGS) entry which is preliminary data.</text>
</comment>
<evidence type="ECO:0000259" key="1">
    <source>
        <dbReference type="Pfam" id="PF00535"/>
    </source>
</evidence>
<dbReference type="Pfam" id="PF00535">
    <property type="entry name" value="Glycos_transf_2"/>
    <property type="match status" value="1"/>
</dbReference>
<dbReference type="PANTHER" id="PTHR48090">
    <property type="entry name" value="UNDECAPRENYL-PHOSPHATE 4-DEOXY-4-FORMAMIDO-L-ARABINOSE TRANSFERASE-RELATED"/>
    <property type="match status" value="1"/>
</dbReference>
<sequence length="280" mass="31566">MLQGKKITVVMPAFNAEKLLARTIADLDTSIIDDVILVDNASCDHTVDIARSLGVYVWQHPVNRGFGGNLKQGYRLALQRGADIIATVHPDYQYEPKLVPAMAHLLLTDNYDCVLGCRMTCNGARRGHMPTIRFYGNKVLSACINGLTWAGITEYHTGYRCYTRQVLESLPLAENSDDFVFDIQIILQALAFGYRFGEISCPTRYMDDASSISHLKSLKASVELAYHTLLYRAHQMRVWRRHRLFSESGQKLLDLAEDQMVGYAVEYDEPSRKEPVAVSV</sequence>
<dbReference type="AlphaFoldDB" id="W4LXR3"/>
<accession>W4LXR3</accession>
<dbReference type="Proteomes" id="UP000019141">
    <property type="component" value="Unassembled WGS sequence"/>
</dbReference>
<dbReference type="HOGENOM" id="CLU_033536_7_4_7"/>
<dbReference type="PANTHER" id="PTHR48090:SF7">
    <property type="entry name" value="RFBJ PROTEIN"/>
    <property type="match status" value="1"/>
</dbReference>